<protein>
    <submittedName>
        <fullName evidence="1">Uncharacterized protein</fullName>
    </submittedName>
</protein>
<accession>A0ABP0KGQ9</accession>
<sequence length="179" mass="19795">MERRVQFGGAEHGSEGESAEKRWKGWKGWMSFLVLSDWGQKAKKDTASHEGLVVHARKSEVETVHASEVRSRQSFCVRYEGGRRQTFLLGDALEAGGLSPQSTKRRASLSADSVSLPASSLLKVNFAVAHVGILVLEHPGFLSPKVPRTVMEARSGTHQRSQAQRLPWTPPALPRCWLP</sequence>
<gene>
    <name evidence="1" type="ORF">CCMP2556_LOCUS15991</name>
</gene>
<reference evidence="1 2" key="1">
    <citation type="submission" date="2024-02" db="EMBL/GenBank/DDBJ databases">
        <authorList>
            <person name="Chen Y."/>
            <person name="Shah S."/>
            <person name="Dougan E. K."/>
            <person name="Thang M."/>
            <person name="Chan C."/>
        </authorList>
    </citation>
    <scope>NUCLEOTIDE SEQUENCE [LARGE SCALE GENOMIC DNA]</scope>
</reference>
<dbReference type="EMBL" id="CAXAMN010008491">
    <property type="protein sequence ID" value="CAK9025413.1"/>
    <property type="molecule type" value="Genomic_DNA"/>
</dbReference>
<name>A0ABP0KGQ9_9DINO</name>
<dbReference type="Proteomes" id="UP001642484">
    <property type="component" value="Unassembled WGS sequence"/>
</dbReference>
<comment type="caution">
    <text evidence="1">The sequence shown here is derived from an EMBL/GenBank/DDBJ whole genome shotgun (WGS) entry which is preliminary data.</text>
</comment>
<evidence type="ECO:0000313" key="1">
    <source>
        <dbReference type="EMBL" id="CAK9025413.1"/>
    </source>
</evidence>
<organism evidence="1 2">
    <name type="scientific">Durusdinium trenchii</name>
    <dbReference type="NCBI Taxonomy" id="1381693"/>
    <lineage>
        <taxon>Eukaryota</taxon>
        <taxon>Sar</taxon>
        <taxon>Alveolata</taxon>
        <taxon>Dinophyceae</taxon>
        <taxon>Suessiales</taxon>
        <taxon>Symbiodiniaceae</taxon>
        <taxon>Durusdinium</taxon>
    </lineage>
</organism>
<evidence type="ECO:0000313" key="2">
    <source>
        <dbReference type="Proteomes" id="UP001642484"/>
    </source>
</evidence>
<proteinExistence type="predicted"/>
<keyword evidence="2" id="KW-1185">Reference proteome</keyword>